<evidence type="ECO:0000256" key="5">
    <source>
        <dbReference type="ARBA" id="ARBA00022989"/>
    </source>
</evidence>
<feature type="transmembrane region" description="Helical" evidence="8">
    <location>
        <begin position="576"/>
        <end position="594"/>
    </location>
</feature>
<dbReference type="InterPro" id="IPR004326">
    <property type="entry name" value="Mlo"/>
</dbReference>
<evidence type="ECO:0000256" key="6">
    <source>
        <dbReference type="ARBA" id="ARBA00023136"/>
    </source>
</evidence>
<feature type="transmembrane region" description="Helical" evidence="8">
    <location>
        <begin position="295"/>
        <end position="314"/>
    </location>
</feature>
<evidence type="ECO:0000256" key="2">
    <source>
        <dbReference type="ARBA" id="ARBA00006574"/>
    </source>
</evidence>
<gene>
    <name evidence="9" type="ORF">GOP47_0022370</name>
</gene>
<dbReference type="Pfam" id="PF03094">
    <property type="entry name" value="Mlo"/>
    <property type="match status" value="2"/>
</dbReference>
<proteinExistence type="inferred from homology"/>
<comment type="similarity">
    <text evidence="2">Belongs to the MLO family.</text>
</comment>
<evidence type="ECO:0000256" key="1">
    <source>
        <dbReference type="ARBA" id="ARBA00004141"/>
    </source>
</evidence>
<dbReference type="OrthoDB" id="1388414at2759"/>
<evidence type="ECO:0000256" key="4">
    <source>
        <dbReference type="ARBA" id="ARBA00022821"/>
    </source>
</evidence>
<keyword evidence="7" id="KW-0568">Pathogenesis-related protein</keyword>
<comment type="subcellular location">
    <subcellularLocation>
        <location evidence="1">Membrane</location>
        <topology evidence="1">Multi-pass membrane protein</topology>
    </subcellularLocation>
</comment>
<feature type="transmembrane region" description="Helical" evidence="8">
    <location>
        <begin position="635"/>
        <end position="659"/>
    </location>
</feature>
<organism evidence="9 10">
    <name type="scientific">Adiantum capillus-veneris</name>
    <name type="common">Maidenhair fern</name>
    <dbReference type="NCBI Taxonomy" id="13818"/>
    <lineage>
        <taxon>Eukaryota</taxon>
        <taxon>Viridiplantae</taxon>
        <taxon>Streptophyta</taxon>
        <taxon>Embryophyta</taxon>
        <taxon>Tracheophyta</taxon>
        <taxon>Polypodiopsida</taxon>
        <taxon>Polypodiidae</taxon>
        <taxon>Polypodiales</taxon>
        <taxon>Pteridineae</taxon>
        <taxon>Pteridaceae</taxon>
        <taxon>Vittarioideae</taxon>
        <taxon>Adiantum</taxon>
    </lineage>
</organism>
<dbReference type="AlphaFoldDB" id="A0A9D4U7M4"/>
<keyword evidence="5 8" id="KW-1133">Transmembrane helix</keyword>
<dbReference type="GO" id="GO:0006952">
    <property type="term" value="P:defense response"/>
    <property type="evidence" value="ECO:0007669"/>
    <property type="project" value="UniProtKB-KW"/>
</dbReference>
<evidence type="ECO:0000313" key="9">
    <source>
        <dbReference type="EMBL" id="KAI5061831.1"/>
    </source>
</evidence>
<reference evidence="9" key="1">
    <citation type="submission" date="2021-01" db="EMBL/GenBank/DDBJ databases">
        <title>Adiantum capillus-veneris genome.</title>
        <authorList>
            <person name="Fang Y."/>
            <person name="Liao Q."/>
        </authorList>
    </citation>
    <scope>NUCLEOTIDE SEQUENCE</scope>
    <source>
        <strain evidence="9">H3</strain>
        <tissue evidence="9">Leaf</tissue>
    </source>
</reference>
<keyword evidence="10" id="KW-1185">Reference proteome</keyword>
<dbReference type="PANTHER" id="PTHR31942">
    <property type="entry name" value="MLO-LIKE PROTEIN 1"/>
    <property type="match status" value="1"/>
</dbReference>
<dbReference type="Proteomes" id="UP000886520">
    <property type="component" value="Chromosome 22"/>
</dbReference>
<name>A0A9D4U7M4_ADICA</name>
<keyword evidence="4" id="KW-0611">Plant defense</keyword>
<feature type="transmembrane region" description="Helical" evidence="8">
    <location>
        <begin position="172"/>
        <end position="198"/>
    </location>
</feature>
<keyword evidence="3 8" id="KW-0812">Transmembrane</keyword>
<feature type="transmembrane region" description="Helical" evidence="8">
    <location>
        <begin position="379"/>
        <end position="402"/>
    </location>
</feature>
<protein>
    <recommendedName>
        <fullName evidence="11">MLO-like protein</fullName>
    </recommendedName>
</protein>
<evidence type="ECO:0000256" key="3">
    <source>
        <dbReference type="ARBA" id="ARBA00022692"/>
    </source>
</evidence>
<comment type="caution">
    <text evidence="9">The sequence shown here is derived from an EMBL/GenBank/DDBJ whole genome shotgun (WGS) entry which is preliminary data.</text>
</comment>
<feature type="transmembrane region" description="Helical" evidence="8">
    <location>
        <begin position="320"/>
        <end position="338"/>
    </location>
</feature>
<keyword evidence="6 8" id="KW-0472">Membrane</keyword>
<feature type="transmembrane region" description="Helical" evidence="8">
    <location>
        <begin position="422"/>
        <end position="443"/>
    </location>
</feature>
<feature type="transmembrane region" description="Helical" evidence="8">
    <location>
        <begin position="551"/>
        <end position="570"/>
    </location>
</feature>
<evidence type="ECO:0000313" key="10">
    <source>
        <dbReference type="Proteomes" id="UP000886520"/>
    </source>
</evidence>
<dbReference type="PANTHER" id="PTHR31942:SF52">
    <property type="entry name" value="MLO-LIKE PROTEIN 1"/>
    <property type="match status" value="1"/>
</dbReference>
<dbReference type="EMBL" id="JABFUD020000022">
    <property type="protein sequence ID" value="KAI5061831.1"/>
    <property type="molecule type" value="Genomic_DNA"/>
</dbReference>
<evidence type="ECO:0000256" key="8">
    <source>
        <dbReference type="SAM" id="Phobius"/>
    </source>
</evidence>
<evidence type="ECO:0008006" key="11">
    <source>
        <dbReference type="Google" id="ProtNLM"/>
    </source>
</evidence>
<feature type="transmembrane region" description="Helical" evidence="8">
    <location>
        <begin position="89"/>
        <end position="107"/>
    </location>
</feature>
<feature type="transmembrane region" description="Helical" evidence="8">
    <location>
        <begin position="43"/>
        <end position="63"/>
    </location>
</feature>
<evidence type="ECO:0000256" key="7">
    <source>
        <dbReference type="ARBA" id="ARBA00023265"/>
    </source>
</evidence>
<accession>A0A9D4U7M4</accession>
<sequence length="696" mass="79085">MWSAEGDLTLNSLCPISDPQSRRFSVGAGGDDDSTNLLSTPTWAIACTCAIFILISIIIERAIHRIGHYAGKYNHAALRRAFEKIKDELLLVGILSLLLAIGQSAFAKVCVPEKVYKYARLGEHSYRDTKKTAYSIHDAIHVEQRKLAAATTAPTCKTGSVPFMTTGSMHDLHIFIFILAVVHIVYTVMIIAIGMWAVGRWKGWEEKATEREKKVTAEGAARLTHQTTFIRNRAANKWLRSPPAAYGAAFFTQFFRRVTETDYITLRSGFIKRHFGDNHAFNFHKYVQRSFQEDFKHVVGISTALWIYAIVWLLANVNGWETNVFVTLIPLLLVLIVGTKMQYILTQMANEILEQHCIVQGIPHVEPNDKHFWFGKPKFMLYCFHFIVFQNALGSAYAIWAWFTFTDYNCLYGKPISLVRRIVIGIVVQLVCGLVALPVYALVSQMGSHLKKTIFDEVVSSAVMNWQARAKRNAGSPKNNSNRSVHLLASPLNVEEDHGVPPPPHHHHEVEMRVTETDYITLRSGFIKRHFGDNRAFNCHKYVQRSFQEDFKHVVGISTALWIYAIVWLLANVNGWETNVLVTLIALLLVLIVGTKMQYILTQMANEILEQHCVVQGIPHVEPNDKHFWFGKPKFMLQCFHFIVFQNALGSAYAIWAWFTFTDYNCLYGKPISLVRRIVIGIVVQLFCVEMSSSTP</sequence>
<dbReference type="GO" id="GO:0016020">
    <property type="term" value="C:membrane"/>
    <property type="evidence" value="ECO:0007669"/>
    <property type="project" value="UniProtKB-SubCell"/>
</dbReference>